<organism evidence="1 2">
    <name type="scientific">Lentinula lateritia</name>
    <dbReference type="NCBI Taxonomy" id="40482"/>
    <lineage>
        <taxon>Eukaryota</taxon>
        <taxon>Fungi</taxon>
        <taxon>Dikarya</taxon>
        <taxon>Basidiomycota</taxon>
        <taxon>Agaricomycotina</taxon>
        <taxon>Agaricomycetes</taxon>
        <taxon>Agaricomycetidae</taxon>
        <taxon>Agaricales</taxon>
        <taxon>Marasmiineae</taxon>
        <taxon>Omphalotaceae</taxon>
        <taxon>Lentinula</taxon>
    </lineage>
</organism>
<gene>
    <name evidence="1" type="ORF">C8R41DRAFT_893296</name>
</gene>
<proteinExistence type="predicted"/>
<dbReference type="PANTHER" id="PTHR14187:SF5">
    <property type="entry name" value="HEAT SHOCK 70 KDA PROTEIN 12A"/>
    <property type="match status" value="1"/>
</dbReference>
<dbReference type="InterPro" id="IPR043129">
    <property type="entry name" value="ATPase_NBD"/>
</dbReference>
<sequence>MTTRDTALIGNTALWRLKLLPNNPQRVLRSQRFYPVVPPGTTFSGVSYSILDPGSVPITQGVTSFPAQAKVGGSAKIPSILYYDKEGTVRAVGSEAMEPAFIEQAEEEGFIKVSWFKLHLRPDSLQLDFDIPALPGNKTPVAVFSDFLRYLFECTKSYIQRDTLGGHHWNSVEHNIDFILAHPNGWEVSQQGQMRRAAIMAGLVSEVESQERVHFVTEGEASLHFCINRNIPFKKDEGVIIVDAGGGTVDLSGYRQTPSGFEEIVTSQCVGQGSVFVGRRAHKLRNSRFGSEEDVQQIASIFDSDAKHTFRNPDDPVFIKFGTFRDRDPSVDIKAGQLKIPGNIVETFFEPSIKAIIQAVKEERKEATVPIGAVFLAGGFSANDWLFSRLKSELEPLGLTVSRPDAFLNKAVADGALSYYLDHFVSVRVARFTYGTNCVRAYDPYDLEHMRRRATMITAPSGRKVIPNVFSAIVIKGEQVHEETEFKEPFFLESRVRAAYREISADIIVYRGKSSSPQWTDLEPRMFSTWGTVYADVSAAVKTAGVHAGRFYHQAEFQIVILFGGPEIKAQISWQENYFFRSPATIVCEQIPQLAK</sequence>
<evidence type="ECO:0000313" key="2">
    <source>
        <dbReference type="Proteomes" id="UP001150217"/>
    </source>
</evidence>
<dbReference type="SUPFAM" id="SSF53067">
    <property type="entry name" value="Actin-like ATPase domain"/>
    <property type="match status" value="2"/>
</dbReference>
<dbReference type="CDD" id="cd10170">
    <property type="entry name" value="ASKHA_NBD_HSP70"/>
    <property type="match status" value="1"/>
</dbReference>
<comment type="caution">
    <text evidence="1">The sequence shown here is derived from an EMBL/GenBank/DDBJ whole genome shotgun (WGS) entry which is preliminary data.</text>
</comment>
<evidence type="ECO:0000313" key="1">
    <source>
        <dbReference type="EMBL" id="KAJ4499715.1"/>
    </source>
</evidence>
<dbReference type="Gene3D" id="3.30.420.40">
    <property type="match status" value="1"/>
</dbReference>
<dbReference type="Proteomes" id="UP001150217">
    <property type="component" value="Unassembled WGS sequence"/>
</dbReference>
<accession>A0ABQ8VTM6</accession>
<name>A0ABQ8VTM6_9AGAR</name>
<evidence type="ECO:0008006" key="3">
    <source>
        <dbReference type="Google" id="ProtNLM"/>
    </source>
</evidence>
<keyword evidence="2" id="KW-1185">Reference proteome</keyword>
<protein>
    <recommendedName>
        <fullName evidence="3">Actin-like ATPase domain-containing protein</fullName>
    </recommendedName>
</protein>
<dbReference type="PANTHER" id="PTHR14187">
    <property type="entry name" value="ALPHA KINASE/ELONGATION FACTOR 2 KINASE"/>
    <property type="match status" value="1"/>
</dbReference>
<dbReference type="EMBL" id="JANVFT010000009">
    <property type="protein sequence ID" value="KAJ4499715.1"/>
    <property type="molecule type" value="Genomic_DNA"/>
</dbReference>
<reference evidence="1" key="1">
    <citation type="submission" date="2022-08" db="EMBL/GenBank/DDBJ databases">
        <title>A Global Phylogenomic Analysis of the Shiitake Genus Lentinula.</title>
        <authorList>
            <consortium name="DOE Joint Genome Institute"/>
            <person name="Sierra-Patev S."/>
            <person name="Min B."/>
            <person name="Naranjo-Ortiz M."/>
            <person name="Looney B."/>
            <person name="Konkel Z."/>
            <person name="Slot J.C."/>
            <person name="Sakamoto Y."/>
            <person name="Steenwyk J.L."/>
            <person name="Rokas A."/>
            <person name="Carro J."/>
            <person name="Camarero S."/>
            <person name="Ferreira P."/>
            <person name="Molpeceres G."/>
            <person name="Ruiz-Duenas F.J."/>
            <person name="Serrano A."/>
            <person name="Henrissat B."/>
            <person name="Drula E."/>
            <person name="Hughes K.W."/>
            <person name="Mata J.L."/>
            <person name="Ishikawa N.K."/>
            <person name="Vargas-Isla R."/>
            <person name="Ushijima S."/>
            <person name="Smith C.A."/>
            <person name="Ahrendt S."/>
            <person name="Andreopoulos W."/>
            <person name="He G."/>
            <person name="Labutti K."/>
            <person name="Lipzen A."/>
            <person name="Ng V."/>
            <person name="Riley R."/>
            <person name="Sandor L."/>
            <person name="Barry K."/>
            <person name="Martinez A.T."/>
            <person name="Xiao Y."/>
            <person name="Gibbons J.G."/>
            <person name="Terashima K."/>
            <person name="Grigoriev I.V."/>
            <person name="Hibbett D.S."/>
        </authorList>
    </citation>
    <scope>NUCLEOTIDE SEQUENCE</scope>
    <source>
        <strain evidence="1">RHP3577 ss4</strain>
    </source>
</reference>